<feature type="domain" description="Fungal lipase-type" evidence="20">
    <location>
        <begin position="224"/>
        <end position="253"/>
    </location>
</feature>
<dbReference type="Proteomes" id="UP000054549">
    <property type="component" value="Unassembled WGS sequence"/>
</dbReference>
<keyword evidence="16" id="KW-0325">Glycoprotein</keyword>
<keyword evidence="11" id="KW-0735">Signal-anchor</keyword>
<keyword evidence="19" id="KW-0732">Signal</keyword>
<evidence type="ECO:0000256" key="12">
    <source>
        <dbReference type="ARBA" id="ARBA00022989"/>
    </source>
</evidence>
<feature type="chain" id="PRO_5002170907" description="triacylglycerol lipase" evidence="19">
    <location>
        <begin position="18"/>
        <end position="269"/>
    </location>
</feature>
<dbReference type="GO" id="GO:0032585">
    <property type="term" value="C:multivesicular body membrane"/>
    <property type="evidence" value="ECO:0007669"/>
    <property type="project" value="UniProtKB-SubCell"/>
</dbReference>
<comment type="subcellular location">
    <subcellularLocation>
        <location evidence="3">Endosome</location>
        <location evidence="3">Multivesicular body membrane</location>
        <topology evidence="3">Single-pass type II membrane protein</topology>
    </subcellularLocation>
    <subcellularLocation>
        <location evidence="2">Prevacuolar compartment membrane</location>
        <topology evidence="2">Single-pass type II membrane protein</topology>
    </subcellularLocation>
</comment>
<dbReference type="CDD" id="cd00519">
    <property type="entry name" value="Lipase_3"/>
    <property type="match status" value="1"/>
</dbReference>
<evidence type="ECO:0000313" key="22">
    <source>
        <dbReference type="Proteomes" id="UP000054549"/>
    </source>
</evidence>
<evidence type="ECO:0000256" key="3">
    <source>
        <dbReference type="ARBA" id="ARBA00004343"/>
    </source>
</evidence>
<dbReference type="GO" id="GO:0006660">
    <property type="term" value="P:phosphatidylserine catabolic process"/>
    <property type="evidence" value="ECO:0007669"/>
    <property type="project" value="TreeGrafter"/>
</dbReference>
<keyword evidence="14" id="KW-0443">Lipid metabolism</keyword>
<evidence type="ECO:0000256" key="17">
    <source>
        <dbReference type="ARBA" id="ARBA00024663"/>
    </source>
</evidence>
<dbReference type="EC" id="3.1.1.3" evidence="6"/>
<dbReference type="PANTHER" id="PTHR47175:SF2">
    <property type="entry name" value="LIPASE ATG15-RELATED"/>
    <property type="match status" value="1"/>
</dbReference>
<evidence type="ECO:0000256" key="7">
    <source>
        <dbReference type="ARBA" id="ARBA00022692"/>
    </source>
</evidence>
<dbReference type="GO" id="GO:0034496">
    <property type="term" value="P:multivesicular body membrane disassembly"/>
    <property type="evidence" value="ECO:0007669"/>
    <property type="project" value="TreeGrafter"/>
</dbReference>
<dbReference type="InterPro" id="IPR002921">
    <property type="entry name" value="Fungal_lipase-type"/>
</dbReference>
<dbReference type="OrthoDB" id="58570at2759"/>
<evidence type="ECO:0000256" key="1">
    <source>
        <dbReference type="ARBA" id="ARBA00001024"/>
    </source>
</evidence>
<evidence type="ECO:0000259" key="20">
    <source>
        <dbReference type="Pfam" id="PF01764"/>
    </source>
</evidence>
<dbReference type="GO" id="GO:0004620">
    <property type="term" value="F:phospholipase activity"/>
    <property type="evidence" value="ECO:0007669"/>
    <property type="project" value="TreeGrafter"/>
</dbReference>
<sequence>MRLAWFFLPILVNGAFQHQVILQSHHEVFPDGHQLPYVSQISTITIRARPTTVFRPRSLNALYQARQRSLRRAQSEAVEWDSVEVLGPDVEDKHTLVQLARMANNAYSLGPGQRRWFDVDVAWNKSFPFGWDGDDGFRGHVFRSSDNSTVILSIKGTTIQGPTSKKDKFNDNLLFSCCCAFVDITWIFNTVCNCFSHGRKCDNQCLTDSLIEDSLFYNVGLGLVDDLRRLYPSANIWLVGHSLGGALASLLGSTYGLPAVAFESPGDRL</sequence>
<evidence type="ECO:0000256" key="9">
    <source>
        <dbReference type="ARBA" id="ARBA00022801"/>
    </source>
</evidence>
<dbReference type="InterPro" id="IPR029058">
    <property type="entry name" value="AB_hydrolase_fold"/>
</dbReference>
<gene>
    <name evidence="21" type="ORF">M378DRAFT_118868</name>
</gene>
<dbReference type="Gene3D" id="3.40.50.1820">
    <property type="entry name" value="alpha/beta hydrolase"/>
    <property type="match status" value="1"/>
</dbReference>
<keyword evidence="7" id="KW-0812">Transmembrane</keyword>
<dbReference type="EMBL" id="KN818225">
    <property type="protein sequence ID" value="KIL70008.1"/>
    <property type="molecule type" value="Genomic_DNA"/>
</dbReference>
<dbReference type="GO" id="GO:0004806">
    <property type="term" value="F:triacylglycerol lipase activity"/>
    <property type="evidence" value="ECO:0007669"/>
    <property type="project" value="UniProtKB-EC"/>
</dbReference>
<evidence type="ECO:0000256" key="8">
    <source>
        <dbReference type="ARBA" id="ARBA00022753"/>
    </source>
</evidence>
<dbReference type="InParanoid" id="A0A0C2XLQ8"/>
<dbReference type="GO" id="GO:0005775">
    <property type="term" value="C:vacuolar lumen"/>
    <property type="evidence" value="ECO:0007669"/>
    <property type="project" value="TreeGrafter"/>
</dbReference>
<evidence type="ECO:0000256" key="16">
    <source>
        <dbReference type="ARBA" id="ARBA00023180"/>
    </source>
</evidence>
<dbReference type="PANTHER" id="PTHR47175">
    <property type="entry name" value="LIPASE ATG15-RELATED"/>
    <property type="match status" value="1"/>
</dbReference>
<evidence type="ECO:0000256" key="11">
    <source>
        <dbReference type="ARBA" id="ARBA00022968"/>
    </source>
</evidence>
<evidence type="ECO:0000256" key="14">
    <source>
        <dbReference type="ARBA" id="ARBA00023098"/>
    </source>
</evidence>
<organism evidence="21 22">
    <name type="scientific">Amanita muscaria (strain Koide BX008)</name>
    <dbReference type="NCBI Taxonomy" id="946122"/>
    <lineage>
        <taxon>Eukaryota</taxon>
        <taxon>Fungi</taxon>
        <taxon>Dikarya</taxon>
        <taxon>Basidiomycota</taxon>
        <taxon>Agaricomycotina</taxon>
        <taxon>Agaricomycetes</taxon>
        <taxon>Agaricomycetidae</taxon>
        <taxon>Agaricales</taxon>
        <taxon>Pluteineae</taxon>
        <taxon>Amanitaceae</taxon>
        <taxon>Amanita</taxon>
    </lineage>
</organism>
<dbReference type="SUPFAM" id="SSF53474">
    <property type="entry name" value="alpha/beta-Hydrolases"/>
    <property type="match status" value="1"/>
</dbReference>
<feature type="non-terminal residue" evidence="21">
    <location>
        <position position="269"/>
    </location>
</feature>
<dbReference type="HOGENOM" id="CLU_1036436_0_0_1"/>
<comment type="catalytic activity">
    <reaction evidence="1">
        <text>a triacylglycerol + H2O = a diacylglycerol + a fatty acid + H(+)</text>
        <dbReference type="Rhea" id="RHEA:12044"/>
        <dbReference type="ChEBI" id="CHEBI:15377"/>
        <dbReference type="ChEBI" id="CHEBI:15378"/>
        <dbReference type="ChEBI" id="CHEBI:17855"/>
        <dbReference type="ChEBI" id="CHEBI:18035"/>
        <dbReference type="ChEBI" id="CHEBI:28868"/>
        <dbReference type="EC" id="3.1.1.3"/>
    </reaction>
</comment>
<evidence type="ECO:0000256" key="15">
    <source>
        <dbReference type="ARBA" id="ARBA00023136"/>
    </source>
</evidence>
<dbReference type="STRING" id="946122.A0A0C2XLQ8"/>
<accession>A0A0C2XLQ8</accession>
<keyword evidence="15" id="KW-0472">Membrane</keyword>
<comment type="subunit">
    <text evidence="5">Binds to both phosphatidylinositol (PI) and phosphatidylinositol 3,5-bisphosphate (PIP2).</text>
</comment>
<keyword evidence="22" id="KW-1185">Reference proteome</keyword>
<keyword evidence="13" id="KW-0072">Autophagy</keyword>
<evidence type="ECO:0000256" key="13">
    <source>
        <dbReference type="ARBA" id="ARBA00023006"/>
    </source>
</evidence>
<evidence type="ECO:0000256" key="6">
    <source>
        <dbReference type="ARBA" id="ARBA00013279"/>
    </source>
</evidence>
<evidence type="ECO:0000256" key="4">
    <source>
        <dbReference type="ARBA" id="ARBA00010701"/>
    </source>
</evidence>
<evidence type="ECO:0000256" key="5">
    <source>
        <dbReference type="ARBA" id="ARBA00011137"/>
    </source>
</evidence>
<evidence type="ECO:0000256" key="10">
    <source>
        <dbReference type="ARBA" id="ARBA00022963"/>
    </source>
</evidence>
<dbReference type="GO" id="GO:0034727">
    <property type="term" value="P:piecemeal microautophagy of the nucleus"/>
    <property type="evidence" value="ECO:0007669"/>
    <property type="project" value="TreeGrafter"/>
</dbReference>
<dbReference type="InterPro" id="IPR050805">
    <property type="entry name" value="ATG15_Lipase"/>
</dbReference>
<evidence type="ECO:0000256" key="2">
    <source>
        <dbReference type="ARBA" id="ARBA00004270"/>
    </source>
</evidence>
<evidence type="ECO:0000256" key="18">
    <source>
        <dbReference type="ARBA" id="ARBA00029828"/>
    </source>
</evidence>
<protein>
    <recommendedName>
        <fullName evidence="6">triacylglycerol lipase</fullName>
        <ecNumber evidence="6">3.1.1.3</ecNumber>
    </recommendedName>
    <alternativeName>
        <fullName evidence="18">Autophagy-related protein 15</fullName>
    </alternativeName>
</protein>
<keyword evidence="8" id="KW-0967">Endosome</keyword>
<evidence type="ECO:0000313" key="21">
    <source>
        <dbReference type="EMBL" id="KIL70008.1"/>
    </source>
</evidence>
<comment type="similarity">
    <text evidence="4">Belongs to the AB hydrolase superfamily. Lipase family.</text>
</comment>
<comment type="function">
    <text evidence="17">Lipase which is essential for lysis of subvacuolar cytoplasm to vacuole targeted bodies and intravacuolar autophagic bodies. Involved in the lysis of intravacuolar multivesicular body (MVB) vesicles. The intravacuolar membrane disintegration by ATG15 is critical to life span extension.</text>
</comment>
<evidence type="ECO:0000256" key="19">
    <source>
        <dbReference type="SAM" id="SignalP"/>
    </source>
</evidence>
<name>A0A0C2XLQ8_AMAMK</name>
<dbReference type="Pfam" id="PF01764">
    <property type="entry name" value="Lipase_3"/>
    <property type="match status" value="1"/>
</dbReference>
<dbReference type="AlphaFoldDB" id="A0A0C2XLQ8"/>
<proteinExistence type="inferred from homology"/>
<reference evidence="21 22" key="1">
    <citation type="submission" date="2014-04" db="EMBL/GenBank/DDBJ databases">
        <title>Evolutionary Origins and Diversification of the Mycorrhizal Mutualists.</title>
        <authorList>
            <consortium name="DOE Joint Genome Institute"/>
            <consortium name="Mycorrhizal Genomics Consortium"/>
            <person name="Kohler A."/>
            <person name="Kuo A."/>
            <person name="Nagy L.G."/>
            <person name="Floudas D."/>
            <person name="Copeland A."/>
            <person name="Barry K.W."/>
            <person name="Cichocki N."/>
            <person name="Veneault-Fourrey C."/>
            <person name="LaButti K."/>
            <person name="Lindquist E.A."/>
            <person name="Lipzen A."/>
            <person name="Lundell T."/>
            <person name="Morin E."/>
            <person name="Murat C."/>
            <person name="Riley R."/>
            <person name="Ohm R."/>
            <person name="Sun H."/>
            <person name="Tunlid A."/>
            <person name="Henrissat B."/>
            <person name="Grigoriev I.V."/>
            <person name="Hibbett D.S."/>
            <person name="Martin F."/>
        </authorList>
    </citation>
    <scope>NUCLEOTIDE SEQUENCE [LARGE SCALE GENOMIC DNA]</scope>
    <source>
        <strain evidence="21 22">Koide BX008</strain>
    </source>
</reference>
<keyword evidence="12" id="KW-1133">Transmembrane helix</keyword>
<keyword evidence="9" id="KW-0378">Hydrolase</keyword>
<keyword evidence="10" id="KW-0442">Lipid degradation</keyword>
<dbReference type="GO" id="GO:0046461">
    <property type="term" value="P:neutral lipid catabolic process"/>
    <property type="evidence" value="ECO:0007669"/>
    <property type="project" value="TreeGrafter"/>
</dbReference>
<feature type="signal peptide" evidence="19">
    <location>
        <begin position="1"/>
        <end position="17"/>
    </location>
</feature>